<dbReference type="InterPro" id="IPR050742">
    <property type="entry name" value="Helicase_Restrict-Modif_Enz"/>
</dbReference>
<evidence type="ECO:0000313" key="4">
    <source>
        <dbReference type="Proteomes" id="UP000190449"/>
    </source>
</evidence>
<organism evidence="3 4">
    <name type="scientific">Fibrobacter intestinalis</name>
    <dbReference type="NCBI Taxonomy" id="28122"/>
    <lineage>
        <taxon>Bacteria</taxon>
        <taxon>Pseudomonadati</taxon>
        <taxon>Fibrobacterota</taxon>
        <taxon>Fibrobacteria</taxon>
        <taxon>Fibrobacterales</taxon>
        <taxon>Fibrobacteraceae</taxon>
        <taxon>Fibrobacter</taxon>
    </lineage>
</organism>
<dbReference type="NCBIfam" id="NF012027">
    <property type="entry name" value="PRK15483.1"/>
    <property type="match status" value="1"/>
</dbReference>
<gene>
    <name evidence="3" type="ORF">SAMN02745108_02344</name>
</gene>
<dbReference type="Pfam" id="PF04851">
    <property type="entry name" value="ResIII"/>
    <property type="match status" value="1"/>
</dbReference>
<dbReference type="SUPFAM" id="SSF52540">
    <property type="entry name" value="P-loop containing nucleoside triphosphate hydrolases"/>
    <property type="match status" value="2"/>
</dbReference>
<dbReference type="InterPro" id="IPR027417">
    <property type="entry name" value="P-loop_NTPase"/>
</dbReference>
<dbReference type="AlphaFoldDB" id="A0A1T4QM70"/>
<protein>
    <submittedName>
        <fullName evidence="3">Type III restriction enzyme</fullName>
    </submittedName>
</protein>
<dbReference type="GO" id="GO:0003677">
    <property type="term" value="F:DNA binding"/>
    <property type="evidence" value="ECO:0007669"/>
    <property type="project" value="InterPro"/>
</dbReference>
<dbReference type="GO" id="GO:0005524">
    <property type="term" value="F:ATP binding"/>
    <property type="evidence" value="ECO:0007669"/>
    <property type="project" value="InterPro"/>
</dbReference>
<dbReference type="GO" id="GO:0015668">
    <property type="term" value="F:type III site-specific deoxyribonuclease activity"/>
    <property type="evidence" value="ECO:0007669"/>
    <property type="project" value="InterPro"/>
</dbReference>
<name>A0A1T4QM70_9BACT</name>
<dbReference type="Proteomes" id="UP000190449">
    <property type="component" value="Unassembled WGS sequence"/>
</dbReference>
<evidence type="ECO:0000259" key="2">
    <source>
        <dbReference type="Pfam" id="PF19778"/>
    </source>
</evidence>
<dbReference type="EMBL" id="FUWU01000050">
    <property type="protein sequence ID" value="SKA04829.1"/>
    <property type="molecule type" value="Genomic_DNA"/>
</dbReference>
<feature type="domain" description="Type III restriction enzyme C-terminal endonuclease" evidence="2">
    <location>
        <begin position="870"/>
        <end position="976"/>
    </location>
</feature>
<accession>A0A1T4QM70</accession>
<reference evidence="3 4" key="1">
    <citation type="submission" date="2017-02" db="EMBL/GenBank/DDBJ databases">
        <authorList>
            <person name="Peterson S.W."/>
        </authorList>
    </citation>
    <scope>NUCLEOTIDE SEQUENCE [LARGE SCALE GENOMIC DNA]</scope>
    <source>
        <strain evidence="3 4">ATCC 43854</strain>
    </source>
</reference>
<dbReference type="InterPro" id="IPR006935">
    <property type="entry name" value="Helicase/UvrB_N"/>
</dbReference>
<dbReference type="Gene3D" id="3.40.50.300">
    <property type="entry name" value="P-loop containing nucleotide triphosphate hydrolases"/>
    <property type="match status" value="2"/>
</dbReference>
<dbReference type="PANTHER" id="PTHR47396:SF1">
    <property type="entry name" value="ATP-DEPENDENT HELICASE IRC3-RELATED"/>
    <property type="match status" value="1"/>
</dbReference>
<sequence length="987" mass="112932">MGAAMELQFEKDLPHQRAAIASILKVTETLRAEKSLNYAANRNLYPNDEKIKQALSALQTNFSADMKSFVSAKEPFGIAEKSCLYIDVKMETGTGKTYVYTETIHELHRQLGVSKFIVVVPGKSIKAGASSFLNDSDVKKHFENTCDYKSEIRLFEGTEQKSKNKKKNFPSAVSNFYQNPGDSDKYISVLLLNSQLLTNSNYAKDDFDYGIDNFYCPLDALKATRPVVIIDEPHRFASENKAMAAIMNKLCPQILIRFGATYPEKSEGRGKNKKTVKDYKNLVYNLDAYESFHQNLIKGIAKEHIEPLKDAENVKIKVIEIDSKNEEVKFGWANALGKTHQKALAMNMPLSNIHENFGNLTVEDFEKGSVRLSNGVSLKEGDSLTPDMYATAYQEAMLTMAIRRHLETEQENFKREDRIKTLALFFIDDISAYRHDWDEKSEYLRISFEKILKREIKQKIESLQDGDDYRAYLEKSLKEISKTHGGYFAKDNASSDEAVAQEVTEILHDKKSLLSFDNPRRFIFSKWTLKEGWDNPNVFTIAKLRSSGSEISKLQEVGRGLRLPVNEYGKRVTGENFILNYIVDYSEKEFAQKLVDEINGERAEQLYLTDELIETFAKKCGLEAEELVAELLGKKFIKMRKGEMPGYPIVPENAEAFEAEYPELYRRSDAERRIIDRNKKQKGERIGIRSEKYAELKKLWLKMNEHYLLTFDESLNAELEQALPGLIEQSLFQKTISKSIRDVVSFENGVASVQDACGDNYEVERPIAYGKFLQRVQSKESVPVTLMHKALCDFANKGGKVMFNERTLLNVCQKIHNWKIEHLKGRFCYQKVSRTRIKKTWLNDEKGNAEKFISQGLVGKFGDASKVPDKYLYNSIAYDSPLEKSDILNGIEGVEVYGKIPKSTIRIPTILGETYSPDFMYIIRRKGKNELNLIVECKDVEDADKDLRGSEKLKIESAKMFFKNMESEGVKVRFEKQLSGKNLEEII</sequence>
<feature type="domain" description="Helicase/UvrB N-terminal" evidence="1">
    <location>
        <begin position="88"/>
        <end position="263"/>
    </location>
</feature>
<proteinExistence type="predicted"/>
<dbReference type="Pfam" id="PF19778">
    <property type="entry name" value="RE_endonuc"/>
    <property type="match status" value="1"/>
</dbReference>
<dbReference type="STRING" id="28122.SAMN02745108_02344"/>
<dbReference type="PANTHER" id="PTHR47396">
    <property type="entry name" value="TYPE I RESTRICTION ENZYME ECOKI R PROTEIN"/>
    <property type="match status" value="1"/>
</dbReference>
<dbReference type="InterPro" id="IPR045572">
    <property type="entry name" value="RE_endonuc_C"/>
</dbReference>
<evidence type="ECO:0000313" key="3">
    <source>
        <dbReference type="EMBL" id="SKA04829.1"/>
    </source>
</evidence>
<dbReference type="GO" id="GO:0005829">
    <property type="term" value="C:cytosol"/>
    <property type="evidence" value="ECO:0007669"/>
    <property type="project" value="TreeGrafter"/>
</dbReference>
<evidence type="ECO:0000259" key="1">
    <source>
        <dbReference type="Pfam" id="PF04851"/>
    </source>
</evidence>
<feature type="non-terminal residue" evidence="3">
    <location>
        <position position="987"/>
    </location>
</feature>